<feature type="transmembrane region" description="Helical" evidence="6">
    <location>
        <begin position="135"/>
        <end position="158"/>
    </location>
</feature>
<dbReference type="EMBL" id="CP134187">
    <property type="protein sequence ID" value="WPB01368.1"/>
    <property type="molecule type" value="Genomic_DNA"/>
</dbReference>
<sequence length="310" mass="34179">MATTLHLFPRLDPNQGCTQDTCDVSRSIYGYRPNLAATVIFFCIFALSGLTFVFQGIKSRTWFFSSVMFVGCLSMTLGYAGKLILNNDPFSDAGFKLTVVLFTFSPAFYAAGIYYTLKHICLTFGASFSRLRPQWYTYIFISCDFLSIVLQAAGGAVASASEDESVLKIGDNIMISGLALQVVTMVAFAALVADYAWAVRRNLYRLNTETAVLRNSIRFKLFCLALCLSYTCILIRCAYRLAELSSGWSEDNKILRNEGLFIGLDSVTCAIAAVVLNIWHPGWCFPKEQQGTATKSASSDSGSDDEKVDV</sequence>
<protein>
    <submittedName>
        <fullName evidence="7">Hypotheticalsprotein</fullName>
    </submittedName>
</protein>
<feature type="transmembrane region" description="Helical" evidence="6">
    <location>
        <begin position="61"/>
        <end position="81"/>
    </location>
</feature>
<comment type="subcellular location">
    <subcellularLocation>
        <location evidence="1">Membrane</location>
        <topology evidence="1">Multi-pass membrane protein</topology>
    </subcellularLocation>
</comment>
<evidence type="ECO:0000313" key="7">
    <source>
        <dbReference type="EMBL" id="PIA92995.1"/>
    </source>
</evidence>
<reference evidence="8 10" key="2">
    <citation type="submission" date="2023-09" db="EMBL/GenBank/DDBJ databases">
        <title>Complete-Gapless Cercospora beticola genome.</title>
        <authorList>
            <person name="Wyatt N.A."/>
            <person name="Spanner R.E."/>
            <person name="Bolton M.D."/>
        </authorList>
    </citation>
    <scope>NUCLEOTIDE SEQUENCE [LARGE SCALE GENOMIC DNA]</scope>
    <source>
        <strain evidence="8">Cb09-40</strain>
    </source>
</reference>
<dbReference type="GO" id="GO:0000324">
    <property type="term" value="C:fungal-type vacuole"/>
    <property type="evidence" value="ECO:0007669"/>
    <property type="project" value="TreeGrafter"/>
</dbReference>
<evidence type="ECO:0000256" key="4">
    <source>
        <dbReference type="ARBA" id="ARBA00023136"/>
    </source>
</evidence>
<reference evidence="7 9" key="1">
    <citation type="submission" date="2015-10" db="EMBL/GenBank/DDBJ databases">
        <title>The cercosporin biosynthetic gene cluster was horizontally transferred to several fungal lineages and shown to be expanded in Cercospora beticola based on microsynteny with recipient genomes.</title>
        <authorList>
            <person name="De Jonge R."/>
            <person name="Ebert M.K."/>
            <person name="Suttle J.C."/>
            <person name="Jurick Ii W.M."/>
            <person name="Secor G.A."/>
            <person name="Thomma B.P."/>
            <person name="Van De Peer Y."/>
            <person name="Bolton M.D."/>
        </authorList>
    </citation>
    <scope>NUCLEOTIDE SEQUENCE [LARGE SCALE GENOMIC DNA]</scope>
    <source>
        <strain evidence="7 9">09-40</strain>
    </source>
</reference>
<evidence type="ECO:0000256" key="2">
    <source>
        <dbReference type="ARBA" id="ARBA00022692"/>
    </source>
</evidence>
<keyword evidence="4 6" id="KW-0472">Membrane</keyword>
<proteinExistence type="predicted"/>
<dbReference type="PANTHER" id="PTHR31465:SF9">
    <property type="entry name" value="SPHINGOID LONG-CHAIN BASE TRANSPORTER RSB1"/>
    <property type="match status" value="1"/>
</dbReference>
<feature type="transmembrane region" description="Helical" evidence="6">
    <location>
        <begin position="93"/>
        <end position="115"/>
    </location>
</feature>
<feature type="region of interest" description="Disordered" evidence="5">
    <location>
        <begin position="289"/>
        <end position="310"/>
    </location>
</feature>
<keyword evidence="3 6" id="KW-1133">Transmembrane helix</keyword>
<dbReference type="AlphaFoldDB" id="A0A2G5HKF3"/>
<evidence type="ECO:0000256" key="5">
    <source>
        <dbReference type="SAM" id="MobiDB-lite"/>
    </source>
</evidence>
<dbReference type="OrthoDB" id="4521223at2759"/>
<feature type="transmembrane region" description="Helical" evidence="6">
    <location>
        <begin position="35"/>
        <end position="54"/>
    </location>
</feature>
<feature type="transmembrane region" description="Helical" evidence="6">
    <location>
        <begin position="259"/>
        <end position="279"/>
    </location>
</feature>
<evidence type="ECO:0000256" key="6">
    <source>
        <dbReference type="SAM" id="Phobius"/>
    </source>
</evidence>
<dbReference type="InterPro" id="IPR007568">
    <property type="entry name" value="RTA1"/>
</dbReference>
<dbReference type="Pfam" id="PF04479">
    <property type="entry name" value="RTA1"/>
    <property type="match status" value="1"/>
</dbReference>
<accession>A0A2G5HKF3</accession>
<dbReference type="GO" id="GO:0005886">
    <property type="term" value="C:plasma membrane"/>
    <property type="evidence" value="ECO:0007669"/>
    <property type="project" value="TreeGrafter"/>
</dbReference>
<dbReference type="Proteomes" id="UP001302367">
    <property type="component" value="Chromosome 4"/>
</dbReference>
<evidence type="ECO:0000313" key="9">
    <source>
        <dbReference type="Proteomes" id="UP000230605"/>
    </source>
</evidence>
<organism evidence="7 9">
    <name type="scientific">Cercospora beticola</name>
    <name type="common">Sugarbeet leaf spot fungus</name>
    <dbReference type="NCBI Taxonomy" id="122368"/>
    <lineage>
        <taxon>Eukaryota</taxon>
        <taxon>Fungi</taxon>
        <taxon>Dikarya</taxon>
        <taxon>Ascomycota</taxon>
        <taxon>Pezizomycotina</taxon>
        <taxon>Dothideomycetes</taxon>
        <taxon>Dothideomycetidae</taxon>
        <taxon>Mycosphaerellales</taxon>
        <taxon>Mycosphaerellaceae</taxon>
        <taxon>Cercospora</taxon>
    </lineage>
</organism>
<keyword evidence="2 6" id="KW-0812">Transmembrane</keyword>
<dbReference type="EMBL" id="LKMD01000105">
    <property type="protein sequence ID" value="PIA92995.1"/>
    <property type="molecule type" value="Genomic_DNA"/>
</dbReference>
<feature type="compositionally biased region" description="Polar residues" evidence="5">
    <location>
        <begin position="289"/>
        <end position="301"/>
    </location>
</feature>
<dbReference type="Proteomes" id="UP000230605">
    <property type="component" value="Chromosome 4"/>
</dbReference>
<gene>
    <name evidence="7" type="ORF">CB0940_04152</name>
    <name evidence="8" type="ORF">RHO25_005994</name>
</gene>
<evidence type="ECO:0000313" key="10">
    <source>
        <dbReference type="Proteomes" id="UP001302367"/>
    </source>
</evidence>
<evidence type="ECO:0000313" key="8">
    <source>
        <dbReference type="EMBL" id="WPB01368.1"/>
    </source>
</evidence>
<dbReference type="PANTHER" id="PTHR31465">
    <property type="entry name" value="PROTEIN RTA1-RELATED"/>
    <property type="match status" value="1"/>
</dbReference>
<evidence type="ECO:0000256" key="1">
    <source>
        <dbReference type="ARBA" id="ARBA00004141"/>
    </source>
</evidence>
<name>A0A2G5HKF3_CERBT</name>
<keyword evidence="10" id="KW-1185">Reference proteome</keyword>
<feature type="transmembrane region" description="Helical" evidence="6">
    <location>
        <begin position="219"/>
        <end position="239"/>
    </location>
</feature>
<feature type="transmembrane region" description="Helical" evidence="6">
    <location>
        <begin position="178"/>
        <end position="198"/>
    </location>
</feature>
<evidence type="ECO:0000256" key="3">
    <source>
        <dbReference type="ARBA" id="ARBA00022989"/>
    </source>
</evidence>